<keyword evidence="2 8" id="KW-0696">RNA-directed RNA polymerase</keyword>
<evidence type="ECO:0000313" key="10">
    <source>
        <dbReference type="EMBL" id="QRD99875.1"/>
    </source>
</evidence>
<evidence type="ECO:0000259" key="9">
    <source>
        <dbReference type="PROSITE" id="PS50507"/>
    </source>
</evidence>
<dbReference type="InterPro" id="IPR007094">
    <property type="entry name" value="RNA-dir_pol_PSvirus"/>
</dbReference>
<dbReference type="InterPro" id="IPR001795">
    <property type="entry name" value="RNA-dir_pol_luteovirus"/>
</dbReference>
<comment type="catalytic activity">
    <reaction evidence="7 8">
        <text>RNA(n) + a ribonucleoside 5'-triphosphate = RNA(n+1) + diphosphate</text>
        <dbReference type="Rhea" id="RHEA:21248"/>
        <dbReference type="Rhea" id="RHEA-COMP:14527"/>
        <dbReference type="Rhea" id="RHEA-COMP:17342"/>
        <dbReference type="ChEBI" id="CHEBI:33019"/>
        <dbReference type="ChEBI" id="CHEBI:61557"/>
        <dbReference type="ChEBI" id="CHEBI:140395"/>
        <dbReference type="EC" id="2.7.7.48"/>
    </reaction>
</comment>
<sequence length="870" mass="97769">MGKIPFVISLSNSWTVARSALCGVLLIGGEVCFKDLVDKFYVYGKDLTKARETSVSFVSGVADLVEAYISDLDGIKLDESGFNVRDVVKVSSITDEASKISPLGGVTLYVYDVSRYTDLKRRCTRKLEVTGPSGRSYFYNFNPKSLSGLQRYTRGASGLGDHSTFIKPLLFYAKVLGCVKNGELTQRLLNGIVKCVRLLEVRCLERGLFGIIDDVVRQFLSDIDKLTFVICQKNASLSLVYSSLHGLSTMGGPRGWTKESVERNLVDWVVGERHMPYEDMDHLNKKLDTWFDGWVTGSEKKFLSFNEFVSDPMRWSTGGGAKVSKMDVNGKEVAGRNKWFWALSHLSRGDDIYKVAREEGNDANVALKEETKTRCVITTPQASYLRQCYILYRLGTPTFLRSTLSNPKLVNMLSSSRKDYFICIDSSSFDHSVSKSWIITVLKKLRDRVDPELASLIDEEIDSVSNMSIIFGDRTFKYENGLLSGWRMTSLLGSLLSALVCEHINHRLGIRLEYIVQGDDIIMLCPQPLEQRRVLDCCDEFGIITNAKKTTIGRFGEFLKYRYGYGKVQGYAARAVRSIFYANPWLDSQTISKPDEVANKWWTLLSRLGVTHNGLFKDGDSREWFLNSVVDDVRGWVGNTISRHNIRRCLETPISMGGLGVYETCTIANMSRGSNVVTMSVMEMDTGLIGDERFIELFAKSTIAKVGKVKERAVSVNSIFRSFKDDLNSFRVKYHGVVSNTARTVFDAGSNIFRTLLTEVAKCRSYPPIVDRLLRSTSGPCAVVHRPRFLEKANRWLDLAKWLSGDTLKGVCPPSLFADTRYDSDLVSSLAGVASTMFLNLPNVTAGHSYLMSVFAFYRFRHTRCVLHAL</sequence>
<evidence type="ECO:0000256" key="6">
    <source>
        <dbReference type="ARBA" id="ARBA00022953"/>
    </source>
</evidence>
<protein>
    <recommendedName>
        <fullName evidence="8">RNA-directed RNA polymerase</fullName>
        <ecNumber evidence="8">2.7.7.48</ecNumber>
    </recommendedName>
</protein>
<evidence type="ECO:0000256" key="3">
    <source>
        <dbReference type="ARBA" id="ARBA00022679"/>
    </source>
</evidence>
<dbReference type="Pfam" id="PF02123">
    <property type="entry name" value="RdRP_4"/>
    <property type="match status" value="1"/>
</dbReference>
<evidence type="ECO:0000256" key="2">
    <source>
        <dbReference type="ARBA" id="ARBA00022484"/>
    </source>
</evidence>
<dbReference type="GO" id="GO:0006351">
    <property type="term" value="P:DNA-templated transcription"/>
    <property type="evidence" value="ECO:0007669"/>
    <property type="project" value="InterPro"/>
</dbReference>
<keyword evidence="5 8" id="KW-0547">Nucleotide-binding</keyword>
<proteinExistence type="inferred from homology"/>
<dbReference type="GO" id="GO:0039694">
    <property type="term" value="P:viral RNA genome replication"/>
    <property type="evidence" value="ECO:0007669"/>
    <property type="project" value="InterPro"/>
</dbReference>
<dbReference type="SUPFAM" id="SSF56672">
    <property type="entry name" value="DNA/RNA polymerases"/>
    <property type="match status" value="1"/>
</dbReference>
<organism evidence="10">
    <name type="scientific">Culex modestus totivirus</name>
    <dbReference type="NCBI Taxonomy" id="2805773"/>
    <lineage>
        <taxon>Viruses</taxon>
        <taxon>Riboviria</taxon>
        <taxon>Orthornavirae</taxon>
        <taxon>Duplornaviricota</taxon>
        <taxon>Chrymotiviricetes</taxon>
        <taxon>Ghabrivirales</taxon>
        <taxon>Totiviridae</taxon>
    </lineage>
</organism>
<comment type="similarity">
    <text evidence="1">Belongs to the totiviridae RNA-directed RNA polymerase family.</text>
</comment>
<dbReference type="EMBL" id="MW520387">
    <property type="protein sequence ID" value="QRD99875.1"/>
    <property type="molecule type" value="Genomic_RNA"/>
</dbReference>
<dbReference type="GO" id="GO:0000166">
    <property type="term" value="F:nucleotide binding"/>
    <property type="evidence" value="ECO:0007669"/>
    <property type="project" value="UniProtKB-KW"/>
</dbReference>
<evidence type="ECO:0000256" key="4">
    <source>
        <dbReference type="ARBA" id="ARBA00022695"/>
    </source>
</evidence>
<feature type="domain" description="RdRp catalytic" evidence="9">
    <location>
        <begin position="419"/>
        <end position="533"/>
    </location>
</feature>
<keyword evidence="4 8" id="KW-0548">Nucleotidyltransferase</keyword>
<dbReference type="EC" id="2.7.7.48" evidence="8"/>
<keyword evidence="6 8" id="KW-0693">Viral RNA replication</keyword>
<accession>A0A889INK4</accession>
<name>A0A889INK4_9VIRU</name>
<dbReference type="InterPro" id="IPR043502">
    <property type="entry name" value="DNA/RNA_pol_sf"/>
</dbReference>
<evidence type="ECO:0000256" key="5">
    <source>
        <dbReference type="ARBA" id="ARBA00022741"/>
    </source>
</evidence>
<dbReference type="PROSITE" id="PS50507">
    <property type="entry name" value="RDRP_SSRNA_POS"/>
    <property type="match status" value="1"/>
</dbReference>
<reference evidence="10" key="1">
    <citation type="submission" date="2021-01" db="EMBL/GenBank/DDBJ databases">
        <authorList>
            <person name="Konstantinidis K."/>
            <person name="Dovrolis N."/>
            <person name="Kouvela A."/>
            <person name="Kassela K."/>
            <person name="Rosa Freitas M.G."/>
            <person name="Nearchou A."/>
            <person name="de Courcy Williams M."/>
            <person name="Veletza S."/>
            <person name="Mavromara P."/>
            <person name="Karakasiliotis I."/>
        </authorList>
    </citation>
    <scope>NUCLEOTIDE SEQUENCE</scope>
    <source>
        <strain evidence="10">TB1</strain>
    </source>
</reference>
<evidence type="ECO:0000256" key="1">
    <source>
        <dbReference type="ARBA" id="ARBA00010455"/>
    </source>
</evidence>
<dbReference type="GO" id="GO:0003968">
    <property type="term" value="F:RNA-directed RNA polymerase activity"/>
    <property type="evidence" value="ECO:0007669"/>
    <property type="project" value="UniProtKB-KW"/>
</dbReference>
<evidence type="ECO:0000256" key="7">
    <source>
        <dbReference type="ARBA" id="ARBA00048744"/>
    </source>
</evidence>
<dbReference type="GO" id="GO:0003723">
    <property type="term" value="F:RNA binding"/>
    <property type="evidence" value="ECO:0007669"/>
    <property type="project" value="InterPro"/>
</dbReference>
<evidence type="ECO:0000256" key="8">
    <source>
        <dbReference type="RuleBase" id="RU364050"/>
    </source>
</evidence>
<keyword evidence="3 8" id="KW-0808">Transferase</keyword>